<feature type="domain" description="Transcription regulator PadR N-terminal" evidence="1">
    <location>
        <begin position="7"/>
        <end position="82"/>
    </location>
</feature>
<proteinExistence type="predicted"/>
<dbReference type="AlphaFoldDB" id="A0A229UVD2"/>
<dbReference type="Proteomes" id="UP000215509">
    <property type="component" value="Unassembled WGS sequence"/>
</dbReference>
<name>A0A229UVD2_9BACL</name>
<dbReference type="InterPro" id="IPR052509">
    <property type="entry name" value="Metal_resp_DNA-bind_regulator"/>
</dbReference>
<sequence>MSMKLVILGLLMEGNRHPYEIRQTMKDRAMHHYVKMQEGSLYYAIDQLKKDGYIAPVEVVKDSSRPDRTIYTITAAGEELFQELLLLQFSGKKQVFHPMSTALVFAKYGDQKKIELILQRKLKEQQKKVKELWAVYEEHIPKVPRSVLHLMMSGYEHGMAELRWLERLIQDAREERLGQFGEALDLQAYHHHVE</sequence>
<dbReference type="InterPro" id="IPR036388">
    <property type="entry name" value="WH-like_DNA-bd_sf"/>
</dbReference>
<evidence type="ECO:0000259" key="1">
    <source>
        <dbReference type="Pfam" id="PF03551"/>
    </source>
</evidence>
<protein>
    <submittedName>
        <fullName evidence="2">PadR family transcriptional regulator</fullName>
    </submittedName>
</protein>
<dbReference type="Gene3D" id="1.10.10.10">
    <property type="entry name" value="Winged helix-like DNA-binding domain superfamily/Winged helix DNA-binding domain"/>
    <property type="match status" value="1"/>
</dbReference>
<comment type="caution">
    <text evidence="2">The sequence shown here is derived from an EMBL/GenBank/DDBJ whole genome shotgun (WGS) entry which is preliminary data.</text>
</comment>
<dbReference type="InterPro" id="IPR036390">
    <property type="entry name" value="WH_DNA-bd_sf"/>
</dbReference>
<evidence type="ECO:0000313" key="2">
    <source>
        <dbReference type="EMBL" id="OXM87372.1"/>
    </source>
</evidence>
<dbReference type="InterPro" id="IPR005149">
    <property type="entry name" value="Tscrpt_reg_PadR_N"/>
</dbReference>
<dbReference type="PANTHER" id="PTHR33169">
    <property type="entry name" value="PADR-FAMILY TRANSCRIPTIONAL REGULATOR"/>
    <property type="match status" value="1"/>
</dbReference>
<gene>
    <name evidence="2" type="ORF">CF651_06405</name>
</gene>
<organism evidence="2 3">
    <name type="scientific">Paenibacillus rigui</name>
    <dbReference type="NCBI Taxonomy" id="554312"/>
    <lineage>
        <taxon>Bacteria</taxon>
        <taxon>Bacillati</taxon>
        <taxon>Bacillota</taxon>
        <taxon>Bacilli</taxon>
        <taxon>Bacillales</taxon>
        <taxon>Paenibacillaceae</taxon>
        <taxon>Paenibacillus</taxon>
    </lineage>
</organism>
<evidence type="ECO:0000313" key="3">
    <source>
        <dbReference type="Proteomes" id="UP000215509"/>
    </source>
</evidence>
<reference evidence="2 3" key="1">
    <citation type="submission" date="2017-07" db="EMBL/GenBank/DDBJ databases">
        <title>Genome sequencing and assembly of Paenibacillus rigui.</title>
        <authorList>
            <person name="Mayilraj S."/>
        </authorList>
    </citation>
    <scope>NUCLEOTIDE SEQUENCE [LARGE SCALE GENOMIC DNA]</scope>
    <source>
        <strain evidence="2 3">JCM 16352</strain>
    </source>
</reference>
<keyword evidence="3" id="KW-1185">Reference proteome</keyword>
<dbReference type="SUPFAM" id="SSF46785">
    <property type="entry name" value="Winged helix' DNA-binding domain"/>
    <property type="match status" value="1"/>
</dbReference>
<dbReference type="Pfam" id="PF03551">
    <property type="entry name" value="PadR"/>
    <property type="match status" value="1"/>
</dbReference>
<dbReference type="EMBL" id="NMQW01000008">
    <property type="protein sequence ID" value="OXM87372.1"/>
    <property type="molecule type" value="Genomic_DNA"/>
</dbReference>
<dbReference type="OrthoDB" id="9808762at2"/>
<accession>A0A229UVD2</accession>
<dbReference type="PANTHER" id="PTHR33169:SF27">
    <property type="entry name" value="TRANSCRIPTIONAL REGULATOR PADR FAMILY PROTEIN"/>
    <property type="match status" value="1"/>
</dbReference>